<evidence type="ECO:0000313" key="3">
    <source>
        <dbReference type="Proteomes" id="UP001222027"/>
    </source>
</evidence>
<proteinExistence type="predicted"/>
<dbReference type="AlphaFoldDB" id="A0AAV8QNY4"/>
<organism evidence="2 3">
    <name type="scientific">Ensete ventricosum</name>
    <name type="common">Abyssinian banana</name>
    <name type="synonym">Musa ensete</name>
    <dbReference type="NCBI Taxonomy" id="4639"/>
    <lineage>
        <taxon>Eukaryota</taxon>
        <taxon>Viridiplantae</taxon>
        <taxon>Streptophyta</taxon>
        <taxon>Embryophyta</taxon>
        <taxon>Tracheophyta</taxon>
        <taxon>Spermatophyta</taxon>
        <taxon>Magnoliopsida</taxon>
        <taxon>Liliopsida</taxon>
        <taxon>Zingiberales</taxon>
        <taxon>Musaceae</taxon>
        <taxon>Ensete</taxon>
    </lineage>
</organism>
<protein>
    <submittedName>
        <fullName evidence="2">Uncharacterized protein</fullName>
    </submittedName>
</protein>
<sequence length="128" mass="13644">MIERSEEGPQLVASFIIIEESNCRWRAFLISSSVLTRQAMMSTSSLAKWHHNHFHDDKTTVFSPTKGSTWVSSDYLASEGDGILGLGRPSLSEEEAGEARSLSSAPVPPRATSPTPTGGAAAVGARGQ</sequence>
<feature type="region of interest" description="Disordered" evidence="1">
    <location>
        <begin position="86"/>
        <end position="128"/>
    </location>
</feature>
<accession>A0AAV8QNY4</accession>
<reference evidence="2 3" key="1">
    <citation type="submission" date="2022-12" db="EMBL/GenBank/DDBJ databases">
        <title>Chromosome-scale assembly of the Ensete ventricosum genome.</title>
        <authorList>
            <person name="Dussert Y."/>
            <person name="Stocks J."/>
            <person name="Wendawek A."/>
            <person name="Woldeyes F."/>
            <person name="Nichols R.A."/>
            <person name="Borrell J.S."/>
        </authorList>
    </citation>
    <scope>NUCLEOTIDE SEQUENCE [LARGE SCALE GENOMIC DNA]</scope>
    <source>
        <strain evidence="3">cv. Maze</strain>
        <tissue evidence="2">Seeds</tissue>
    </source>
</reference>
<evidence type="ECO:0000256" key="1">
    <source>
        <dbReference type="SAM" id="MobiDB-lite"/>
    </source>
</evidence>
<feature type="compositionally biased region" description="Low complexity" evidence="1">
    <location>
        <begin position="112"/>
        <end position="128"/>
    </location>
</feature>
<comment type="caution">
    <text evidence="2">The sequence shown here is derived from an EMBL/GenBank/DDBJ whole genome shotgun (WGS) entry which is preliminary data.</text>
</comment>
<keyword evidence="3" id="KW-1185">Reference proteome</keyword>
<evidence type="ECO:0000313" key="2">
    <source>
        <dbReference type="EMBL" id="KAJ8478923.1"/>
    </source>
</evidence>
<gene>
    <name evidence="2" type="ORF">OPV22_022650</name>
</gene>
<dbReference type="EMBL" id="JAQQAF010000006">
    <property type="protein sequence ID" value="KAJ8478923.1"/>
    <property type="molecule type" value="Genomic_DNA"/>
</dbReference>
<name>A0AAV8QNY4_ENSVE</name>
<dbReference type="Proteomes" id="UP001222027">
    <property type="component" value="Unassembled WGS sequence"/>
</dbReference>